<sequence length="46" mass="5196">MRRVRRAASRQVLAQHDTELHGLHTVQRVAPFVRVAKMCSNGLIEG</sequence>
<dbReference type="KEGG" id="bcai:K788_0001069"/>
<accession>A0A0P0RGI2</accession>
<dbReference type="EMBL" id="CP012747">
    <property type="protein sequence ID" value="ALL67810.1"/>
    <property type="molecule type" value="Genomic_DNA"/>
</dbReference>
<proteinExistence type="predicted"/>
<evidence type="ECO:0000313" key="2">
    <source>
        <dbReference type="Proteomes" id="UP000019146"/>
    </source>
</evidence>
<evidence type="ECO:0000313" key="1">
    <source>
        <dbReference type="EMBL" id="ALL67810.1"/>
    </source>
</evidence>
<dbReference type="AlphaFoldDB" id="A0A0P0RGI2"/>
<dbReference type="Proteomes" id="UP000019146">
    <property type="component" value="Chromosome 2"/>
</dbReference>
<gene>
    <name evidence="1" type="ORF">K788_0001069</name>
</gene>
<name>A0A0P0RGI2_9BURK</name>
<protein>
    <submittedName>
        <fullName evidence="1">Uncharacterized protein</fullName>
    </submittedName>
</protein>
<organism evidence="1 2">
    <name type="scientific">Paraburkholderia caribensis MBA4</name>
    <dbReference type="NCBI Taxonomy" id="1323664"/>
    <lineage>
        <taxon>Bacteria</taxon>
        <taxon>Pseudomonadati</taxon>
        <taxon>Pseudomonadota</taxon>
        <taxon>Betaproteobacteria</taxon>
        <taxon>Burkholderiales</taxon>
        <taxon>Burkholderiaceae</taxon>
        <taxon>Paraburkholderia</taxon>
    </lineage>
</organism>
<reference evidence="1 2" key="1">
    <citation type="journal article" date="2014" name="Genome Announc.">
        <title>Draft Genome Sequence of the Haloacid-Degrading Burkholderia caribensis Strain MBA4.</title>
        <authorList>
            <person name="Pan Y."/>
            <person name="Kong K.F."/>
            <person name="Tsang J.S."/>
        </authorList>
    </citation>
    <scope>NUCLEOTIDE SEQUENCE [LARGE SCALE GENOMIC DNA]</scope>
    <source>
        <strain evidence="1 2">MBA4</strain>
    </source>
</reference>